<protein>
    <submittedName>
        <fullName evidence="2">Uncharacterized protein</fullName>
    </submittedName>
</protein>
<proteinExistence type="predicted"/>
<dbReference type="AlphaFoldDB" id="A0A3M9MN63"/>
<dbReference type="Proteomes" id="UP000272117">
    <property type="component" value="Unassembled WGS sequence"/>
</dbReference>
<dbReference type="EMBL" id="RJJD01000006">
    <property type="protein sequence ID" value="RNI26627.1"/>
    <property type="molecule type" value="Genomic_DNA"/>
</dbReference>
<sequence>MARSRKKINIGGISKCESEKKDKRHANRSIRRKNKIEVSMDKEILTEKREDSNIWSFGKDGKQTISDPTYLRK</sequence>
<dbReference type="OrthoDB" id="8526439at2"/>
<keyword evidence="3" id="KW-1185">Reference proteome</keyword>
<evidence type="ECO:0000256" key="1">
    <source>
        <dbReference type="SAM" id="MobiDB-lite"/>
    </source>
</evidence>
<organism evidence="2 3">
    <name type="scientific">Rufibacter latericius</name>
    <dbReference type="NCBI Taxonomy" id="2487040"/>
    <lineage>
        <taxon>Bacteria</taxon>
        <taxon>Pseudomonadati</taxon>
        <taxon>Bacteroidota</taxon>
        <taxon>Cytophagia</taxon>
        <taxon>Cytophagales</taxon>
        <taxon>Hymenobacteraceae</taxon>
        <taxon>Rufibacter</taxon>
    </lineage>
</organism>
<reference evidence="2 3" key="1">
    <citation type="submission" date="2018-11" db="EMBL/GenBank/DDBJ databases">
        <title>Rufibacter latericius sp. nov., isolated from water in Baiyang Lake.</title>
        <authorList>
            <person name="Yang Y."/>
        </authorList>
    </citation>
    <scope>NUCLEOTIDE SEQUENCE [LARGE SCALE GENOMIC DNA]</scope>
    <source>
        <strain evidence="2 3">R-22-1c-1</strain>
    </source>
</reference>
<gene>
    <name evidence="2" type="ORF">EFB08_11455</name>
</gene>
<evidence type="ECO:0000313" key="3">
    <source>
        <dbReference type="Proteomes" id="UP000272117"/>
    </source>
</evidence>
<evidence type="ECO:0000313" key="2">
    <source>
        <dbReference type="EMBL" id="RNI26627.1"/>
    </source>
</evidence>
<dbReference type="RefSeq" id="WP_123127110.1">
    <property type="nucleotide sequence ID" value="NZ_RJJD01000006.1"/>
</dbReference>
<feature type="compositionally biased region" description="Basic residues" evidence="1">
    <location>
        <begin position="22"/>
        <end position="34"/>
    </location>
</feature>
<name>A0A3M9MN63_9BACT</name>
<feature type="region of interest" description="Disordered" evidence="1">
    <location>
        <begin position="1"/>
        <end position="34"/>
    </location>
</feature>
<accession>A0A3M9MN63</accession>
<comment type="caution">
    <text evidence="2">The sequence shown here is derived from an EMBL/GenBank/DDBJ whole genome shotgun (WGS) entry which is preliminary data.</text>
</comment>